<proteinExistence type="predicted"/>
<name>A0A6A6WUA1_9PLEO</name>
<organism evidence="1 2">
    <name type="scientific">Melanomma pulvis-pyrius CBS 109.77</name>
    <dbReference type="NCBI Taxonomy" id="1314802"/>
    <lineage>
        <taxon>Eukaryota</taxon>
        <taxon>Fungi</taxon>
        <taxon>Dikarya</taxon>
        <taxon>Ascomycota</taxon>
        <taxon>Pezizomycotina</taxon>
        <taxon>Dothideomycetes</taxon>
        <taxon>Pleosporomycetidae</taxon>
        <taxon>Pleosporales</taxon>
        <taxon>Melanommataceae</taxon>
        <taxon>Melanomma</taxon>
    </lineage>
</organism>
<keyword evidence="2" id="KW-1185">Reference proteome</keyword>
<protein>
    <submittedName>
        <fullName evidence="1">Uncharacterized protein</fullName>
    </submittedName>
</protein>
<sequence length="59" mass="6771">MFSCGKYASRRPTLSRMHTSLTSLPFPNLAKYRSHVPFPMFNFRLPSPILQFLLPPSST</sequence>
<evidence type="ECO:0000313" key="2">
    <source>
        <dbReference type="Proteomes" id="UP000799757"/>
    </source>
</evidence>
<evidence type="ECO:0000313" key="1">
    <source>
        <dbReference type="EMBL" id="KAF2787682.1"/>
    </source>
</evidence>
<dbReference type="EMBL" id="MU002291">
    <property type="protein sequence ID" value="KAF2787682.1"/>
    <property type="molecule type" value="Genomic_DNA"/>
</dbReference>
<reference evidence="1" key="1">
    <citation type="journal article" date="2020" name="Stud. Mycol.">
        <title>101 Dothideomycetes genomes: a test case for predicting lifestyles and emergence of pathogens.</title>
        <authorList>
            <person name="Haridas S."/>
            <person name="Albert R."/>
            <person name="Binder M."/>
            <person name="Bloem J."/>
            <person name="Labutti K."/>
            <person name="Salamov A."/>
            <person name="Andreopoulos B."/>
            <person name="Baker S."/>
            <person name="Barry K."/>
            <person name="Bills G."/>
            <person name="Bluhm B."/>
            <person name="Cannon C."/>
            <person name="Castanera R."/>
            <person name="Culley D."/>
            <person name="Daum C."/>
            <person name="Ezra D."/>
            <person name="Gonzalez J."/>
            <person name="Henrissat B."/>
            <person name="Kuo A."/>
            <person name="Liang C."/>
            <person name="Lipzen A."/>
            <person name="Lutzoni F."/>
            <person name="Magnuson J."/>
            <person name="Mondo S."/>
            <person name="Nolan M."/>
            <person name="Ohm R."/>
            <person name="Pangilinan J."/>
            <person name="Park H.-J."/>
            <person name="Ramirez L."/>
            <person name="Alfaro M."/>
            <person name="Sun H."/>
            <person name="Tritt A."/>
            <person name="Yoshinaga Y."/>
            <person name="Zwiers L.-H."/>
            <person name="Turgeon B."/>
            <person name="Goodwin S."/>
            <person name="Spatafora J."/>
            <person name="Crous P."/>
            <person name="Grigoriev I."/>
        </authorList>
    </citation>
    <scope>NUCLEOTIDE SEQUENCE</scope>
    <source>
        <strain evidence="1">CBS 109.77</strain>
    </source>
</reference>
<dbReference type="AlphaFoldDB" id="A0A6A6WUA1"/>
<dbReference type="Proteomes" id="UP000799757">
    <property type="component" value="Unassembled WGS sequence"/>
</dbReference>
<accession>A0A6A6WUA1</accession>
<gene>
    <name evidence="1" type="ORF">K505DRAFT_123353</name>
</gene>